<dbReference type="InterPro" id="IPR001902">
    <property type="entry name" value="SLC26A/SulP_fam"/>
</dbReference>
<keyword evidence="2 5" id="KW-0812">Transmembrane</keyword>
<evidence type="ECO:0000259" key="6">
    <source>
        <dbReference type="PROSITE" id="PS50801"/>
    </source>
</evidence>
<gene>
    <name evidence="7" type="ORF">B7P43_G06778</name>
</gene>
<feature type="transmembrane region" description="Helical" evidence="5">
    <location>
        <begin position="181"/>
        <end position="199"/>
    </location>
</feature>
<dbReference type="InterPro" id="IPR002645">
    <property type="entry name" value="STAS_dom"/>
</dbReference>
<evidence type="ECO:0000313" key="7">
    <source>
        <dbReference type="EMBL" id="PNF42192.1"/>
    </source>
</evidence>
<feature type="transmembrane region" description="Helical" evidence="5">
    <location>
        <begin position="474"/>
        <end position="501"/>
    </location>
</feature>
<dbReference type="Pfam" id="PF00916">
    <property type="entry name" value="Sulfate_transp"/>
    <property type="match status" value="1"/>
</dbReference>
<evidence type="ECO:0000256" key="5">
    <source>
        <dbReference type="SAM" id="Phobius"/>
    </source>
</evidence>
<keyword evidence="8" id="KW-1185">Reference proteome</keyword>
<feature type="transmembrane region" description="Helical" evidence="5">
    <location>
        <begin position="387"/>
        <end position="406"/>
    </location>
</feature>
<dbReference type="GO" id="GO:0055085">
    <property type="term" value="P:transmembrane transport"/>
    <property type="evidence" value="ECO:0007669"/>
    <property type="project" value="InterPro"/>
</dbReference>
<evidence type="ECO:0000313" key="8">
    <source>
        <dbReference type="Proteomes" id="UP000235965"/>
    </source>
</evidence>
<feature type="domain" description="STAS" evidence="6">
    <location>
        <begin position="529"/>
        <end position="688"/>
    </location>
</feature>
<dbReference type="InterPro" id="IPR011547">
    <property type="entry name" value="SLC26A/SulP_dom"/>
</dbReference>
<keyword evidence="3 5" id="KW-1133">Transmembrane helix</keyword>
<accession>A0A2J7RMZ4</accession>
<dbReference type="AlphaFoldDB" id="A0A2J7RMZ4"/>
<feature type="transmembrane region" description="Helical" evidence="5">
    <location>
        <begin position="418"/>
        <end position="436"/>
    </location>
</feature>
<dbReference type="Proteomes" id="UP000235965">
    <property type="component" value="Unassembled WGS sequence"/>
</dbReference>
<feature type="transmembrane region" description="Helical" evidence="5">
    <location>
        <begin position="211"/>
        <end position="229"/>
    </location>
</feature>
<feature type="transmembrane region" description="Helical" evidence="5">
    <location>
        <begin position="142"/>
        <end position="161"/>
    </location>
</feature>
<dbReference type="OrthoDB" id="288203at2759"/>
<proteinExistence type="predicted"/>
<evidence type="ECO:0000256" key="1">
    <source>
        <dbReference type="ARBA" id="ARBA00004141"/>
    </source>
</evidence>
<dbReference type="CDD" id="cd07042">
    <property type="entry name" value="STAS_SulP_like_sulfate_transporter"/>
    <property type="match status" value="1"/>
</dbReference>
<dbReference type="InParanoid" id="A0A2J7RMZ4"/>
<sequence length="688" mass="76254">MDGIKVGGLGGTAQFLIGRAMEKDCTLKVERPVYEQEELHRTCGYSKPRSTVLDRIRNSYREWKLVHFLQNLIPIIQWLPHYKWRHDFIGDLIAGITVAVMHIPQGMAYALLGTVPPIVGIYMAFFPILAYSVLGTSRHNSMGTFAVVCLMTGKSVAAYSTQAAEGNTTNAENAIYSPMEVATAVAFMVGIYQLLMYVFRMGIVCTLLSDTLVNGFTTGAAIHVLTSQVKDLLGLKITRYEGPFNIGFAYIEIFNKIEEVNTAALVVSSITIIVLAINNEILKPLVRKRSVIPIPIELMAVIIGTLVSTYINLQDEYGLQPVGDIPTGLPYPTLPAFTIFPKIMMDSFTITMVAYTISMSMALIFAQRHNYEVDSNQELFAQGTSNIVGSFFSCMPITASLSRSLVQETVGGKTQLTSLISCLILLTVMLWIGPFFEPLPRCILASIIVVALKGMLLQAKDLPSFWRLSKLDGLVWIITFLTVVLVDIDYGLLVGLGLSLASILVQGMKPYTCLLGAMPNMDIYLDCNRYKESREIPGIKIFHYCGGLNFATRSHFTNELYRLVSVNPQVELARRNKLERSRTSGWVNSTPEEAREGIVNISFVEQSEDHVDEPTVSTPIRPQASSYGSFTEEKLQIRYIILDFLALSYIDPSGVNALKLLNEAFSKIDITIYLAGISGIYTYINLGS</sequence>
<organism evidence="7 8">
    <name type="scientific">Cryptotermes secundus</name>
    <dbReference type="NCBI Taxonomy" id="105785"/>
    <lineage>
        <taxon>Eukaryota</taxon>
        <taxon>Metazoa</taxon>
        <taxon>Ecdysozoa</taxon>
        <taxon>Arthropoda</taxon>
        <taxon>Hexapoda</taxon>
        <taxon>Insecta</taxon>
        <taxon>Pterygota</taxon>
        <taxon>Neoptera</taxon>
        <taxon>Polyneoptera</taxon>
        <taxon>Dictyoptera</taxon>
        <taxon>Blattodea</taxon>
        <taxon>Blattoidea</taxon>
        <taxon>Termitoidae</taxon>
        <taxon>Kalotermitidae</taxon>
        <taxon>Cryptotermitinae</taxon>
        <taxon>Cryptotermes</taxon>
    </lineage>
</organism>
<dbReference type="EMBL" id="NEVH01002547">
    <property type="protein sequence ID" value="PNF42192.1"/>
    <property type="molecule type" value="Genomic_DNA"/>
</dbReference>
<keyword evidence="4 5" id="KW-0472">Membrane</keyword>
<dbReference type="Gene3D" id="3.30.750.24">
    <property type="entry name" value="STAS domain"/>
    <property type="match status" value="1"/>
</dbReference>
<feature type="transmembrane region" description="Helical" evidence="5">
    <location>
        <begin position="347"/>
        <end position="366"/>
    </location>
</feature>
<dbReference type="PROSITE" id="PS50801">
    <property type="entry name" value="STAS"/>
    <property type="match status" value="1"/>
</dbReference>
<comment type="caution">
    <text evidence="7">The sequence shown here is derived from an EMBL/GenBank/DDBJ whole genome shotgun (WGS) entry which is preliminary data.</text>
</comment>
<feature type="transmembrane region" description="Helical" evidence="5">
    <location>
        <begin position="260"/>
        <end position="278"/>
    </location>
</feature>
<protein>
    <submittedName>
        <fullName evidence="7">Prestin</fullName>
    </submittedName>
</protein>
<dbReference type="NCBIfam" id="TIGR00815">
    <property type="entry name" value="sulP"/>
    <property type="match status" value="1"/>
</dbReference>
<evidence type="ECO:0000256" key="3">
    <source>
        <dbReference type="ARBA" id="ARBA00022989"/>
    </source>
</evidence>
<name>A0A2J7RMZ4_9NEOP</name>
<evidence type="ECO:0000256" key="4">
    <source>
        <dbReference type="ARBA" id="ARBA00023136"/>
    </source>
</evidence>
<comment type="subcellular location">
    <subcellularLocation>
        <location evidence="1">Membrane</location>
        <topology evidence="1">Multi-pass membrane protein</topology>
    </subcellularLocation>
</comment>
<feature type="transmembrane region" description="Helical" evidence="5">
    <location>
        <begin position="118"/>
        <end position="135"/>
    </location>
</feature>
<dbReference type="STRING" id="105785.A0A2J7RMZ4"/>
<evidence type="ECO:0000256" key="2">
    <source>
        <dbReference type="ARBA" id="ARBA00022692"/>
    </source>
</evidence>
<dbReference type="InterPro" id="IPR036513">
    <property type="entry name" value="STAS_dom_sf"/>
</dbReference>
<dbReference type="GO" id="GO:0016020">
    <property type="term" value="C:membrane"/>
    <property type="evidence" value="ECO:0007669"/>
    <property type="project" value="UniProtKB-SubCell"/>
</dbReference>
<dbReference type="Pfam" id="PF01740">
    <property type="entry name" value="STAS"/>
    <property type="match status" value="1"/>
</dbReference>
<dbReference type="SUPFAM" id="SSF52091">
    <property type="entry name" value="SpoIIaa-like"/>
    <property type="match status" value="1"/>
</dbReference>
<feature type="transmembrane region" description="Helical" evidence="5">
    <location>
        <begin position="290"/>
        <end position="311"/>
    </location>
</feature>
<dbReference type="PANTHER" id="PTHR11814">
    <property type="entry name" value="SULFATE TRANSPORTER"/>
    <property type="match status" value="1"/>
</dbReference>
<reference evidence="7 8" key="1">
    <citation type="submission" date="2017-12" db="EMBL/GenBank/DDBJ databases">
        <title>Hemimetabolous genomes reveal molecular basis of termite eusociality.</title>
        <authorList>
            <person name="Harrison M.C."/>
            <person name="Jongepier E."/>
            <person name="Robertson H.M."/>
            <person name="Arning N."/>
            <person name="Bitard-Feildel T."/>
            <person name="Chao H."/>
            <person name="Childers C.P."/>
            <person name="Dinh H."/>
            <person name="Doddapaneni H."/>
            <person name="Dugan S."/>
            <person name="Gowin J."/>
            <person name="Greiner C."/>
            <person name="Han Y."/>
            <person name="Hu H."/>
            <person name="Hughes D.S.T."/>
            <person name="Huylmans A.-K."/>
            <person name="Kemena C."/>
            <person name="Kremer L.P.M."/>
            <person name="Lee S.L."/>
            <person name="Lopez-Ezquerra A."/>
            <person name="Mallet L."/>
            <person name="Monroy-Kuhn J.M."/>
            <person name="Moser A."/>
            <person name="Murali S.C."/>
            <person name="Muzny D.M."/>
            <person name="Otani S."/>
            <person name="Piulachs M.-D."/>
            <person name="Poelchau M."/>
            <person name="Qu J."/>
            <person name="Schaub F."/>
            <person name="Wada-Katsumata A."/>
            <person name="Worley K.C."/>
            <person name="Xie Q."/>
            <person name="Ylla G."/>
            <person name="Poulsen M."/>
            <person name="Gibbs R.A."/>
            <person name="Schal C."/>
            <person name="Richards S."/>
            <person name="Belles X."/>
            <person name="Korb J."/>
            <person name="Bornberg-Bauer E."/>
        </authorList>
    </citation>
    <scope>NUCLEOTIDE SEQUENCE [LARGE SCALE GENOMIC DNA]</scope>
    <source>
        <tissue evidence="7">Whole body</tissue>
    </source>
</reference>
<dbReference type="FunCoup" id="A0A2J7RMZ4">
    <property type="interactions" value="101"/>
</dbReference>
<feature type="transmembrane region" description="Helical" evidence="5">
    <location>
        <begin position="443"/>
        <end position="459"/>
    </location>
</feature>